<dbReference type="RefSeq" id="WP_188823796.1">
    <property type="nucleotide sequence ID" value="NZ_BMHH01000006.1"/>
</dbReference>
<accession>A0A916SD25</accession>
<organism evidence="9 10">
    <name type="scientific">Brucella endophytica</name>
    <dbReference type="NCBI Taxonomy" id="1963359"/>
    <lineage>
        <taxon>Bacteria</taxon>
        <taxon>Pseudomonadati</taxon>
        <taxon>Pseudomonadota</taxon>
        <taxon>Alphaproteobacteria</taxon>
        <taxon>Hyphomicrobiales</taxon>
        <taxon>Brucellaceae</taxon>
        <taxon>Brucella/Ochrobactrum group</taxon>
        <taxon>Brucella</taxon>
    </lineage>
</organism>
<gene>
    <name evidence="9" type="ORF">GCM10011491_18960</name>
</gene>
<dbReference type="PROSITE" id="PS00194">
    <property type="entry name" value="THIOREDOXIN_1"/>
    <property type="match status" value="1"/>
</dbReference>
<keyword evidence="10" id="KW-1185">Reference proteome</keyword>
<protein>
    <recommendedName>
        <fullName evidence="6">Thioredoxin</fullName>
    </recommendedName>
</protein>
<sequence length="315" mass="33497">MSTDSSQTGADISMQPKPANGAANAGALIKETTTAAFSADVIAESRKQPVLVDFWAPWCGPCKQLTPVLEKAVKEAGGSVKLVKMNIDDHPAIAGQLGIQSIPAVIAFVDGQPVDGFMGALPESKVKEFIDKVGGPGGKDAAIDEALAAAAELVTHADYDEAAQLYSAILQEAPGNITAIAGLANCLLEMGDRERARKVLDDVPDDKKNDAAIRAVEARLALAKQAAKLGDPKELEARIARDPKDYQARFDLAMIHNAQGRRMEAADELLAIMRADRSWNDDGARKELLQLFEAWGPADAATLAARRKLSSLLFS</sequence>
<evidence type="ECO:0000256" key="6">
    <source>
        <dbReference type="NCBIfam" id="TIGR01068"/>
    </source>
</evidence>
<reference evidence="9" key="1">
    <citation type="journal article" date="2014" name="Int. J. Syst. Evol. Microbiol.">
        <title>Complete genome sequence of Corynebacterium casei LMG S-19264T (=DSM 44701T), isolated from a smear-ripened cheese.</title>
        <authorList>
            <consortium name="US DOE Joint Genome Institute (JGI-PGF)"/>
            <person name="Walter F."/>
            <person name="Albersmeier A."/>
            <person name="Kalinowski J."/>
            <person name="Ruckert C."/>
        </authorList>
    </citation>
    <scope>NUCLEOTIDE SEQUENCE</scope>
    <source>
        <strain evidence="9">CGMCC 1.15082</strain>
    </source>
</reference>
<evidence type="ECO:0000256" key="7">
    <source>
        <dbReference type="SAM" id="MobiDB-lite"/>
    </source>
</evidence>
<dbReference type="GO" id="GO:0045454">
    <property type="term" value="P:cell redox homeostasis"/>
    <property type="evidence" value="ECO:0007669"/>
    <property type="project" value="TreeGrafter"/>
</dbReference>
<dbReference type="Gene3D" id="1.25.40.10">
    <property type="entry name" value="Tetratricopeptide repeat domain"/>
    <property type="match status" value="2"/>
</dbReference>
<evidence type="ECO:0000256" key="1">
    <source>
        <dbReference type="ARBA" id="ARBA00008987"/>
    </source>
</evidence>
<keyword evidence="5" id="KW-0676">Redox-active center</keyword>
<dbReference type="EMBL" id="BMHH01000006">
    <property type="protein sequence ID" value="GGA91166.1"/>
    <property type="molecule type" value="Genomic_DNA"/>
</dbReference>
<keyword evidence="4" id="KW-1015">Disulfide bond</keyword>
<dbReference type="PANTHER" id="PTHR45663">
    <property type="entry name" value="GEO12009P1"/>
    <property type="match status" value="1"/>
</dbReference>
<dbReference type="Pfam" id="PF14561">
    <property type="entry name" value="TPR_20"/>
    <property type="match status" value="1"/>
</dbReference>
<evidence type="ECO:0000256" key="3">
    <source>
        <dbReference type="ARBA" id="ARBA00022982"/>
    </source>
</evidence>
<comment type="similarity">
    <text evidence="1">Belongs to the thioredoxin family.</text>
</comment>
<dbReference type="AlphaFoldDB" id="A0A916SD25"/>
<dbReference type="InterPro" id="IPR011990">
    <property type="entry name" value="TPR-like_helical_dom_sf"/>
</dbReference>
<dbReference type="GO" id="GO:0005829">
    <property type="term" value="C:cytosol"/>
    <property type="evidence" value="ECO:0007669"/>
    <property type="project" value="TreeGrafter"/>
</dbReference>
<dbReference type="PROSITE" id="PS51352">
    <property type="entry name" value="THIOREDOXIN_2"/>
    <property type="match status" value="1"/>
</dbReference>
<keyword evidence="2" id="KW-0813">Transport</keyword>
<dbReference type="SUPFAM" id="SSF48452">
    <property type="entry name" value="TPR-like"/>
    <property type="match status" value="1"/>
</dbReference>
<dbReference type="InterPro" id="IPR036249">
    <property type="entry name" value="Thioredoxin-like_sf"/>
</dbReference>
<dbReference type="InterPro" id="IPR017937">
    <property type="entry name" value="Thioredoxin_CS"/>
</dbReference>
<dbReference type="PRINTS" id="PR00421">
    <property type="entry name" value="THIOREDOXIN"/>
</dbReference>
<proteinExistence type="inferred from homology"/>
<dbReference type="GO" id="GO:0015035">
    <property type="term" value="F:protein-disulfide reductase activity"/>
    <property type="evidence" value="ECO:0007669"/>
    <property type="project" value="UniProtKB-UniRule"/>
</dbReference>
<dbReference type="Pfam" id="PF00085">
    <property type="entry name" value="Thioredoxin"/>
    <property type="match status" value="1"/>
</dbReference>
<dbReference type="NCBIfam" id="TIGR01068">
    <property type="entry name" value="thioredoxin"/>
    <property type="match status" value="1"/>
</dbReference>
<keyword evidence="3" id="KW-0249">Electron transport</keyword>
<dbReference type="Gene3D" id="3.40.30.10">
    <property type="entry name" value="Glutaredoxin"/>
    <property type="match status" value="1"/>
</dbReference>
<dbReference type="FunFam" id="3.40.30.10:FF:000001">
    <property type="entry name" value="Thioredoxin"/>
    <property type="match status" value="1"/>
</dbReference>
<comment type="caution">
    <text evidence="9">The sequence shown here is derived from an EMBL/GenBank/DDBJ whole genome shotgun (WGS) entry which is preliminary data.</text>
</comment>
<dbReference type="InterPro" id="IPR013766">
    <property type="entry name" value="Thioredoxin_domain"/>
</dbReference>
<evidence type="ECO:0000256" key="2">
    <source>
        <dbReference type="ARBA" id="ARBA00022448"/>
    </source>
</evidence>
<dbReference type="SUPFAM" id="SSF52833">
    <property type="entry name" value="Thioredoxin-like"/>
    <property type="match status" value="1"/>
</dbReference>
<evidence type="ECO:0000313" key="9">
    <source>
        <dbReference type="EMBL" id="GGA91166.1"/>
    </source>
</evidence>
<evidence type="ECO:0000259" key="8">
    <source>
        <dbReference type="PROSITE" id="PS51352"/>
    </source>
</evidence>
<feature type="region of interest" description="Disordered" evidence="7">
    <location>
        <begin position="1"/>
        <end position="21"/>
    </location>
</feature>
<dbReference type="Pfam" id="PF14559">
    <property type="entry name" value="TPR_19"/>
    <property type="match status" value="1"/>
</dbReference>
<dbReference type="GO" id="GO:0006950">
    <property type="term" value="P:response to stress"/>
    <property type="evidence" value="ECO:0007669"/>
    <property type="project" value="UniProtKB-ARBA"/>
</dbReference>
<dbReference type="Proteomes" id="UP000646478">
    <property type="component" value="Unassembled WGS sequence"/>
</dbReference>
<dbReference type="PANTHER" id="PTHR45663:SF11">
    <property type="entry name" value="GEO12009P1"/>
    <property type="match status" value="1"/>
</dbReference>
<evidence type="ECO:0000313" key="10">
    <source>
        <dbReference type="Proteomes" id="UP000646478"/>
    </source>
</evidence>
<evidence type="ECO:0000256" key="5">
    <source>
        <dbReference type="ARBA" id="ARBA00023284"/>
    </source>
</evidence>
<dbReference type="CDD" id="cd02956">
    <property type="entry name" value="ybbN"/>
    <property type="match status" value="1"/>
</dbReference>
<name>A0A916SD25_9HYPH</name>
<dbReference type="InterPro" id="IPR005746">
    <property type="entry name" value="Thioredoxin"/>
</dbReference>
<reference evidence="9" key="2">
    <citation type="submission" date="2020-09" db="EMBL/GenBank/DDBJ databases">
        <authorList>
            <person name="Sun Q."/>
            <person name="Zhou Y."/>
        </authorList>
    </citation>
    <scope>NUCLEOTIDE SEQUENCE</scope>
    <source>
        <strain evidence="9">CGMCC 1.15082</strain>
    </source>
</reference>
<evidence type="ECO:0000256" key="4">
    <source>
        <dbReference type="ARBA" id="ARBA00023157"/>
    </source>
</evidence>
<feature type="domain" description="Thioredoxin" evidence="8">
    <location>
        <begin position="3"/>
        <end position="135"/>
    </location>
</feature>
<feature type="compositionally biased region" description="Polar residues" evidence="7">
    <location>
        <begin position="1"/>
        <end position="10"/>
    </location>
</feature>